<dbReference type="EMBL" id="LT670818">
    <property type="protein sequence ID" value="SHG95102.1"/>
    <property type="molecule type" value="Genomic_DNA"/>
</dbReference>
<reference evidence="1 2" key="1">
    <citation type="submission" date="2016-11" db="EMBL/GenBank/DDBJ databases">
        <authorList>
            <person name="Jaros S."/>
            <person name="Januszkiewicz K."/>
            <person name="Wedrychowicz H."/>
        </authorList>
    </citation>
    <scope>NUCLEOTIDE SEQUENCE [LARGE SCALE GENOMIC DNA]</scope>
    <source>
        <strain evidence="1 2">GAS242</strain>
    </source>
</reference>
<name>A0A1M5P007_9BRAD</name>
<evidence type="ECO:0008006" key="3">
    <source>
        <dbReference type="Google" id="ProtNLM"/>
    </source>
</evidence>
<proteinExistence type="predicted"/>
<evidence type="ECO:0000313" key="2">
    <source>
        <dbReference type="Proteomes" id="UP000190675"/>
    </source>
</evidence>
<accession>A0A1M5P007</accession>
<sequence length="252" mass="28223">MSGVRTQTLREMSRLNMIGLVAASMLLILPEISEAQQSLPIAKQIAKTYGLDSFGKIESIRYKFNAEFPGAKLSRSWEWSPKTDTISYEGKDKEGKLAKANYQRSQLSSQSDDTKKEVDPAFSNDQYWLLLAFHVLWDGVPVTDEGMQKLPVGDGSAERVVAKYPSDGGYQPGDTWDLYIGTDKRIQEIVYHRGAPTPPPKLVMANYTDYKKAGPLLISMDHHGTLDGKPFRLWFSDVSVKLTGSKNWINAQ</sequence>
<dbReference type="AlphaFoldDB" id="A0A1M5P007"/>
<evidence type="ECO:0000313" key="1">
    <source>
        <dbReference type="EMBL" id="SHG95102.1"/>
    </source>
</evidence>
<dbReference type="RefSeq" id="WP_079568187.1">
    <property type="nucleotide sequence ID" value="NZ_LT670818.1"/>
</dbReference>
<protein>
    <recommendedName>
        <fullName evidence="3">Outer membrane lipoprotein-sorting protein</fullName>
    </recommendedName>
</protein>
<dbReference type="Proteomes" id="UP000190675">
    <property type="component" value="Chromosome I"/>
</dbReference>
<organism evidence="1 2">
    <name type="scientific">Bradyrhizobium erythrophlei</name>
    <dbReference type="NCBI Taxonomy" id="1437360"/>
    <lineage>
        <taxon>Bacteria</taxon>
        <taxon>Pseudomonadati</taxon>
        <taxon>Pseudomonadota</taxon>
        <taxon>Alphaproteobacteria</taxon>
        <taxon>Hyphomicrobiales</taxon>
        <taxon>Nitrobacteraceae</taxon>
        <taxon>Bradyrhizobium</taxon>
    </lineage>
</organism>
<dbReference type="OrthoDB" id="323141at2"/>
<gene>
    <name evidence="1" type="ORF">SAMN05444169_4941</name>
</gene>